<dbReference type="Gene3D" id="2.180.10.10">
    <property type="entry name" value="RHS repeat-associated core"/>
    <property type="match status" value="2"/>
</dbReference>
<organism evidence="8 9">
    <name type="scientific">Enterobacter cloacae subsp. cloacae (strain ATCC 13047 / DSM 30054 / NBRC 13535 / NCTC 10005 / WDCM 00083 / NCDC 279-56)</name>
    <dbReference type="NCBI Taxonomy" id="716541"/>
    <lineage>
        <taxon>Bacteria</taxon>
        <taxon>Pseudomonadati</taxon>
        <taxon>Pseudomonadota</taxon>
        <taxon>Gammaproteobacteria</taxon>
        <taxon>Enterobacterales</taxon>
        <taxon>Enterobacteriaceae</taxon>
        <taxon>Enterobacter</taxon>
        <taxon>Enterobacter cloacae complex</taxon>
    </lineage>
</organism>
<dbReference type="InterPro" id="IPR006530">
    <property type="entry name" value="YD"/>
</dbReference>
<feature type="domain" description="Teneurin-like YD-shell" evidence="6">
    <location>
        <begin position="960"/>
        <end position="1248"/>
    </location>
</feature>
<keyword evidence="9" id="KW-1185">Reference proteome</keyword>
<dbReference type="Pfam" id="PF25799">
    <property type="entry name" value="prePAAR_I"/>
    <property type="match status" value="1"/>
</dbReference>
<dbReference type="InterPro" id="IPR028916">
    <property type="entry name" value="Tox-GHH_dom"/>
</dbReference>
<dbReference type="InterPro" id="IPR056823">
    <property type="entry name" value="TEN-like_YD-shell"/>
</dbReference>
<feature type="transmembrane region" description="Helical" evidence="3">
    <location>
        <begin position="20"/>
        <end position="43"/>
    </location>
</feature>
<dbReference type="InterPro" id="IPR022385">
    <property type="entry name" value="Rhs_assc_core"/>
</dbReference>
<dbReference type="CDD" id="cd14742">
    <property type="entry name" value="PAAR_RHS"/>
    <property type="match status" value="1"/>
</dbReference>
<dbReference type="HOGENOM" id="CLU_001218_1_4_6"/>
<keyword evidence="3" id="KW-1133">Transmembrane helix</keyword>
<dbReference type="EMBL" id="CP001918">
    <property type="protein sequence ID" value="ADF62676.1"/>
    <property type="molecule type" value="Genomic_DNA"/>
</dbReference>
<dbReference type="InterPro" id="IPR057925">
    <property type="entry name" value="prePAAR_DddA"/>
</dbReference>
<dbReference type="eggNOG" id="COG4104">
    <property type="taxonomic scope" value="Bacteria"/>
</dbReference>
<dbReference type="InterPro" id="IPR031325">
    <property type="entry name" value="RHS_repeat"/>
</dbReference>
<feature type="region of interest" description="Disordered" evidence="2">
    <location>
        <begin position="1383"/>
        <end position="1404"/>
    </location>
</feature>
<evidence type="ECO:0000259" key="6">
    <source>
        <dbReference type="Pfam" id="PF25023"/>
    </source>
</evidence>
<dbReference type="EnsemblBacteria" id="ADF62676">
    <property type="protein sequence ID" value="ADF62676"/>
    <property type="gene ID" value="ECL_03140"/>
</dbReference>
<dbReference type="Proteomes" id="UP000002363">
    <property type="component" value="Chromosome"/>
</dbReference>
<dbReference type="Pfam" id="PF05593">
    <property type="entry name" value="RHS_repeat"/>
    <property type="match status" value="4"/>
</dbReference>
<feature type="transmembrane region" description="Helical" evidence="3">
    <location>
        <begin position="50"/>
        <end position="69"/>
    </location>
</feature>
<dbReference type="Gene3D" id="2.60.200.60">
    <property type="match status" value="1"/>
</dbReference>
<dbReference type="NCBIfam" id="TIGR01643">
    <property type="entry name" value="YD_repeat_2x"/>
    <property type="match status" value="5"/>
</dbReference>
<dbReference type="STRING" id="716541.ECL_03140"/>
<evidence type="ECO:0000259" key="7">
    <source>
        <dbReference type="Pfam" id="PF25799"/>
    </source>
</evidence>
<keyword evidence="3" id="KW-0812">Transmembrane</keyword>
<dbReference type="Pfam" id="PF20148">
    <property type="entry name" value="DUF6531"/>
    <property type="match status" value="1"/>
</dbReference>
<feature type="domain" description="DUF6531" evidence="5">
    <location>
        <begin position="241"/>
        <end position="315"/>
    </location>
</feature>
<feature type="domain" description="Tox-GHH" evidence="4">
    <location>
        <begin position="1294"/>
        <end position="1332"/>
    </location>
</feature>
<sequence>MFEAARVGDDIGHSGALAGMIAGTIVGGLIAAAGGILAGAMFIAGLGASCLGVGVLLVGASLAVGYYTGELATAARDSIADAGASSMTKKGVITSGSPNVFINSKPAAIATDSAVKCSDDGSQQMAEGSKRVSINSQPASRIGDRTTCDAKVMTGSDNVFIGGDPQQTLPIQSEVPEWLYKVSDLTLLFAGLLGGWGGAAGKVGALSKLLGKIPGINKLARIACRAGTLMTGVAAAGIIARPVDIVSGQKFLSGDDELDFVLPSRLPVRWQRYWRSGNPGDSVLGRGWSLFWESRLEPYQDGLVWRAPSGDYVAFPNVPKGMRTYCESEKNWLEHHHDDSWSVYDVSGERWHYAALKDDAPSLLQRISEPCGNDILFEWNADNTLHALTDSAGQRVVCRYDRDRLASAWLDDEICLVSYAYDEQRQLVCVTGRGGSVRRRFRWQDGLMSAHEDANGLLSEYRWREIDGLPRVVGFRHSGGEQLTFEYDFENGIRRANRDDGAQANWLIDDDDNVARFTDYDGRQTTFVYRDGELSDVILPGGAMRCSTWDKYGRMTSETDPAGRCTEYYWYRLTDRITRTVYPDGTSSQAMYDLRGRLLSETDPAGNATAYHYPDEEENLPESITDALGGVVRLVWNIQGLLTQRTDCSGSVTRFSYDRFGQLIASEDAEGNITRREWNNAGLLSAVIHPDGSRESLVWNERGQLTGWRDPLESEVSWAYNALGLPVSLTDRIGRVRQWRYDPRGNLLRLDNGNGAEYRFTYDAVGRPLSETRPDETVRHMEWDARGFLCALEENGRPAADGGIARRVQQFSYDDSGLLIGRTQRHAEYRYVRDLSGQITRIRRTPTAEGVALGIESDEIAYRHDAAGRVLSESGINGAVGYEWDALSNLTGLTLPGEQKLAWLHYGSGHVSAIRFGQQLVTEFTRDRLHREIRRTQGAREQLRQYDSLGRRTLQRSELSTEVTLPEQAILERLYRYTARGELSGVSDTLRGEVDYGYDAEGRLLKHYEARQGHSRAQFSYDAADNLAANDDAVPVTDNRLQHWQALFMKYDHWGNLVSRRNGLYEQHYAYDAENRLVSARGTGPEGRFEARYHYDALGRRTRKIVTTAHGTTETRFLWQGYRLLQEQQQTGLCSTYIYDPNEAWSPLARVDHLRDQSSGEIYWFNTDLNGAPLEVTDERGAVRWSGQYGSFGEVRHQSEGFSRVVNRTAMAHQPLRYAGQYADGETGLHYNLFRYYDPQVGRFIVQDPIGLNGGWNLYQYAPNPLGWIDPWGLSAQGLVRYKPDPSLSAQPGARATAISRAWGEERELVAAGGGSRDWTAAEREIILSTKNNRQLSSVMSEMGYTGHHINSVKGNGVLGGKWQGDPRNIVFLQNANHPSGYDEHLHGLQGHRGSYDTPGKGRLIDRNLTRKNLKSCQ</sequence>
<feature type="domain" description="Double-stranded DNA deaminase toxin A prePAAR motif" evidence="7">
    <location>
        <begin position="1"/>
        <end position="53"/>
    </location>
</feature>
<proteinExistence type="predicted"/>
<evidence type="ECO:0000256" key="2">
    <source>
        <dbReference type="SAM" id="MobiDB-lite"/>
    </source>
</evidence>
<dbReference type="PATRIC" id="fig|716541.4.peg.3305"/>
<evidence type="ECO:0000259" key="4">
    <source>
        <dbReference type="Pfam" id="PF15636"/>
    </source>
</evidence>
<evidence type="ECO:0000259" key="5">
    <source>
        <dbReference type="Pfam" id="PF20148"/>
    </source>
</evidence>
<dbReference type="PANTHER" id="PTHR32305">
    <property type="match status" value="1"/>
</dbReference>
<name>A0A0H3CQ96_ENTCC</name>
<keyword evidence="1" id="KW-0677">Repeat</keyword>
<evidence type="ECO:0000313" key="9">
    <source>
        <dbReference type="Proteomes" id="UP000002363"/>
    </source>
</evidence>
<evidence type="ECO:0000256" key="3">
    <source>
        <dbReference type="SAM" id="Phobius"/>
    </source>
</evidence>
<dbReference type="eggNOG" id="COG3209">
    <property type="taxonomic scope" value="Bacteria"/>
</dbReference>
<evidence type="ECO:0000313" key="8">
    <source>
        <dbReference type="EMBL" id="ADF62676.1"/>
    </source>
</evidence>
<dbReference type="PANTHER" id="PTHR32305:SF15">
    <property type="entry name" value="PROTEIN RHSA-RELATED"/>
    <property type="match status" value="1"/>
</dbReference>
<protein>
    <submittedName>
        <fullName evidence="8">Rhs family protein</fullName>
    </submittedName>
</protein>
<dbReference type="Pfam" id="PF05488">
    <property type="entry name" value="PAAR_motif"/>
    <property type="match status" value="1"/>
</dbReference>
<dbReference type="InterPro" id="IPR008727">
    <property type="entry name" value="PAAR_motif"/>
</dbReference>
<dbReference type="Pfam" id="PF25023">
    <property type="entry name" value="TEN_YD-shell"/>
    <property type="match status" value="1"/>
</dbReference>
<keyword evidence="3" id="KW-0472">Membrane</keyword>
<accession>A0A0H3CQ96</accession>
<dbReference type="InterPro" id="IPR045351">
    <property type="entry name" value="DUF6531"/>
</dbReference>
<dbReference type="KEGG" id="enc:ECL_03140"/>
<dbReference type="InterPro" id="IPR050708">
    <property type="entry name" value="T6SS_VgrG/RHS"/>
</dbReference>
<dbReference type="RefSeq" id="WP_013097665.1">
    <property type="nucleotide sequence ID" value="NC_014121.1"/>
</dbReference>
<gene>
    <name evidence="8" type="ordered locus">ECL_03140</name>
</gene>
<dbReference type="NCBIfam" id="TIGR03696">
    <property type="entry name" value="Rhs_assc_core"/>
    <property type="match status" value="1"/>
</dbReference>
<reference evidence="8 9" key="1">
    <citation type="journal article" date="2010" name="J. Bacteriol.">
        <title>Complete genome sequence of Enterobacter cloacae subsp. cloacae type strain ATCC 13047.</title>
        <authorList>
            <person name="Ren Y."/>
            <person name="Ren Y."/>
            <person name="Zhou Z."/>
            <person name="Guo X."/>
            <person name="Li Y."/>
            <person name="Feng L."/>
            <person name="Wang L."/>
        </authorList>
    </citation>
    <scope>NUCLEOTIDE SEQUENCE [LARGE SCALE GENOMIC DNA]</scope>
    <source>
        <strain evidence="9">ATCC 13047 / DSM 30054 / NBRC 13535 / NCTC 10005 / WDCM 00083 / NCDC 279-56</strain>
    </source>
</reference>
<evidence type="ECO:0000256" key="1">
    <source>
        <dbReference type="ARBA" id="ARBA00022737"/>
    </source>
</evidence>
<dbReference type="OrthoDB" id="6043530at2"/>
<dbReference type="Pfam" id="PF15636">
    <property type="entry name" value="Tox-GHH"/>
    <property type="match status" value="1"/>
</dbReference>